<evidence type="ECO:0000313" key="2">
    <source>
        <dbReference type="EMBL" id="KAK5173912.1"/>
    </source>
</evidence>
<name>A0AAV9PJC7_9PEZI</name>
<accession>A0AAV9PJC7</accession>
<dbReference type="EMBL" id="JAVRRT010000003">
    <property type="protein sequence ID" value="KAK5173912.1"/>
    <property type="molecule type" value="Genomic_DNA"/>
</dbReference>
<dbReference type="Proteomes" id="UP001337655">
    <property type="component" value="Unassembled WGS sequence"/>
</dbReference>
<dbReference type="GeneID" id="89923940"/>
<organism evidence="2 3">
    <name type="scientific">Saxophila tyrrhenica</name>
    <dbReference type="NCBI Taxonomy" id="1690608"/>
    <lineage>
        <taxon>Eukaryota</taxon>
        <taxon>Fungi</taxon>
        <taxon>Dikarya</taxon>
        <taxon>Ascomycota</taxon>
        <taxon>Pezizomycotina</taxon>
        <taxon>Dothideomycetes</taxon>
        <taxon>Dothideomycetidae</taxon>
        <taxon>Mycosphaerellales</taxon>
        <taxon>Extremaceae</taxon>
        <taxon>Saxophila</taxon>
    </lineage>
</organism>
<dbReference type="Pfam" id="PF00583">
    <property type="entry name" value="Acetyltransf_1"/>
    <property type="match status" value="1"/>
</dbReference>
<dbReference type="PANTHER" id="PTHR42791:SF14">
    <property type="entry name" value="N-ACETYLTRANSFERASE DOMAIN-CONTAINING PROTEIN"/>
    <property type="match status" value="1"/>
</dbReference>
<dbReference type="PANTHER" id="PTHR42791">
    <property type="entry name" value="GNAT FAMILY ACETYLTRANSFERASE"/>
    <property type="match status" value="1"/>
</dbReference>
<dbReference type="InterPro" id="IPR016181">
    <property type="entry name" value="Acyl_CoA_acyltransferase"/>
</dbReference>
<feature type="domain" description="N-acetyltransferase" evidence="1">
    <location>
        <begin position="36"/>
        <end position="184"/>
    </location>
</feature>
<protein>
    <recommendedName>
        <fullName evidence="1">N-acetyltransferase domain-containing protein</fullName>
    </recommendedName>
</protein>
<evidence type="ECO:0000259" key="1">
    <source>
        <dbReference type="Pfam" id="PF00583"/>
    </source>
</evidence>
<reference evidence="2 3" key="1">
    <citation type="submission" date="2023-08" db="EMBL/GenBank/DDBJ databases">
        <title>Black Yeasts Isolated from many extreme environments.</title>
        <authorList>
            <person name="Coleine C."/>
            <person name="Stajich J.E."/>
            <person name="Selbmann L."/>
        </authorList>
    </citation>
    <scope>NUCLEOTIDE SEQUENCE [LARGE SCALE GENOMIC DNA]</scope>
    <source>
        <strain evidence="2 3">CCFEE 5935</strain>
    </source>
</reference>
<proteinExistence type="predicted"/>
<dbReference type="GO" id="GO:0016747">
    <property type="term" value="F:acyltransferase activity, transferring groups other than amino-acyl groups"/>
    <property type="evidence" value="ECO:0007669"/>
    <property type="project" value="InterPro"/>
</dbReference>
<comment type="caution">
    <text evidence="2">The sequence shown here is derived from an EMBL/GenBank/DDBJ whole genome shotgun (WGS) entry which is preliminary data.</text>
</comment>
<dbReference type="Gene3D" id="3.40.630.30">
    <property type="match status" value="1"/>
</dbReference>
<evidence type="ECO:0000313" key="3">
    <source>
        <dbReference type="Proteomes" id="UP001337655"/>
    </source>
</evidence>
<dbReference type="RefSeq" id="XP_064662607.1">
    <property type="nucleotide sequence ID" value="XM_064799852.1"/>
</dbReference>
<dbReference type="InterPro" id="IPR052523">
    <property type="entry name" value="Trichothecene_AcTrans"/>
</dbReference>
<dbReference type="CDD" id="cd04301">
    <property type="entry name" value="NAT_SF"/>
    <property type="match status" value="1"/>
</dbReference>
<keyword evidence="3" id="KW-1185">Reference proteome</keyword>
<dbReference type="InterPro" id="IPR000182">
    <property type="entry name" value="GNAT_dom"/>
</dbReference>
<dbReference type="SUPFAM" id="SSF55729">
    <property type="entry name" value="Acyl-CoA N-acyltransferases (Nat)"/>
    <property type="match status" value="1"/>
</dbReference>
<sequence length="215" mass="24540">MATQVHEASDEDMYRLFEICSLAFAHNEPFFDACWPLHWTEAGRKQGGERFKEINNTDPNNTFLKAVDSTGNIIGMAKWNVYTGTIPDFEKQDRERKDYWDDPLENQYVKELQDGFVQERRAAIVRNKGHVVSLDILAIDPSSQRQGAGGSLVGWGLKKADEMGVNTVVESSVFGKGLYVKNGFVFKKDVELEVSERFADRPKSRFAWLERPKRA</sequence>
<dbReference type="AlphaFoldDB" id="A0AAV9PJC7"/>
<gene>
    <name evidence="2" type="ORF">LTR77_002593</name>
</gene>